<feature type="compositionally biased region" description="Low complexity" evidence="1">
    <location>
        <begin position="410"/>
        <end position="428"/>
    </location>
</feature>
<dbReference type="CDD" id="cd00167">
    <property type="entry name" value="SANT"/>
    <property type="match status" value="2"/>
</dbReference>
<dbReference type="SMART" id="SM00717">
    <property type="entry name" value="SANT"/>
    <property type="match status" value="2"/>
</dbReference>
<dbReference type="InterPro" id="IPR051571">
    <property type="entry name" value="N-CoR_corepressor"/>
</dbReference>
<dbReference type="InterPro" id="IPR009057">
    <property type="entry name" value="Homeodomain-like_sf"/>
</dbReference>
<evidence type="ECO:0000256" key="1">
    <source>
        <dbReference type="SAM" id="MobiDB-lite"/>
    </source>
</evidence>
<evidence type="ECO:0000313" key="4">
    <source>
        <dbReference type="Proteomes" id="UP000305067"/>
    </source>
</evidence>
<dbReference type="AlphaFoldDB" id="A0A5C3QS27"/>
<organism evidence="3 4">
    <name type="scientific">Pterulicium gracile</name>
    <dbReference type="NCBI Taxonomy" id="1884261"/>
    <lineage>
        <taxon>Eukaryota</taxon>
        <taxon>Fungi</taxon>
        <taxon>Dikarya</taxon>
        <taxon>Basidiomycota</taxon>
        <taxon>Agaricomycotina</taxon>
        <taxon>Agaricomycetes</taxon>
        <taxon>Agaricomycetidae</taxon>
        <taxon>Agaricales</taxon>
        <taxon>Pleurotineae</taxon>
        <taxon>Pterulaceae</taxon>
        <taxon>Pterulicium</taxon>
    </lineage>
</organism>
<feature type="compositionally biased region" description="Basic residues" evidence="1">
    <location>
        <begin position="392"/>
        <end position="407"/>
    </location>
</feature>
<accession>A0A5C3QS27</accession>
<protein>
    <recommendedName>
        <fullName evidence="2">SANT domain-containing protein</fullName>
    </recommendedName>
</protein>
<dbReference type="SUPFAM" id="SSF46689">
    <property type="entry name" value="Homeodomain-like"/>
    <property type="match status" value="2"/>
</dbReference>
<dbReference type="Pfam" id="PF00249">
    <property type="entry name" value="Myb_DNA-binding"/>
    <property type="match status" value="1"/>
</dbReference>
<dbReference type="InterPro" id="IPR001005">
    <property type="entry name" value="SANT/Myb"/>
</dbReference>
<feature type="domain" description="SANT" evidence="2">
    <location>
        <begin position="227"/>
        <end position="278"/>
    </location>
</feature>
<evidence type="ECO:0000313" key="3">
    <source>
        <dbReference type="EMBL" id="TFL04682.1"/>
    </source>
</evidence>
<proteinExistence type="predicted"/>
<dbReference type="Gene3D" id="1.10.10.60">
    <property type="entry name" value="Homeodomain-like"/>
    <property type="match status" value="1"/>
</dbReference>
<dbReference type="PANTHER" id="PTHR13992">
    <property type="entry name" value="NUCLEAR RECEPTOR CO-REPRESSOR RELATED NCOR"/>
    <property type="match status" value="1"/>
</dbReference>
<sequence>MELKYERAQTVPKNLAEAKTLPEVLRYVVERRMPEDLLLRENRVEPILSSNLRLATKKEEANPMNTTAALFNSVTEKLYKANDQIAATKLALQYRLAERSEAHLHKLENMDKEYLDLRMQWLSKNAALDNQARVLAAEQAELQPVATSGRTTRRSTAMMGDLVRSDLEYEQILASLGNDDLTDPARLCKANLAIIPDMATVEFPSPYVYDDSNHLVQDPATYYGPITGTDDWTEEEKSIYQEQFALYPKQFGVIAEALPGKTAKQCVDFYYLHKKVLIDFRKIVTQFGNRKGRGRGRRMASKKGSALMKDIRQHDAEVKSDATTASSRRRVTAASGSAEPKKPTASRRTIIMQVEDSSTAASTPEPEGTKRKRRRVEPVAREDDELDSSTKTVKRAPRRTANTRKPKPTIPTTPVAVETTEEVVTPSAPTVPPPPRVKPKTTMVHWSDEDKSQPCSFSSHTPCCLRTSTGSFLALLSQHGEDFKRIAASMPNKTTIQVTNFYKANAEELGLARVIADSAQSRLP</sequence>
<gene>
    <name evidence="3" type="ORF">BDV98DRAFT_501819</name>
</gene>
<reference evidence="3 4" key="1">
    <citation type="journal article" date="2019" name="Nat. Ecol. Evol.">
        <title>Megaphylogeny resolves global patterns of mushroom evolution.</title>
        <authorList>
            <person name="Varga T."/>
            <person name="Krizsan K."/>
            <person name="Foldi C."/>
            <person name="Dima B."/>
            <person name="Sanchez-Garcia M."/>
            <person name="Sanchez-Ramirez S."/>
            <person name="Szollosi G.J."/>
            <person name="Szarkandi J.G."/>
            <person name="Papp V."/>
            <person name="Albert L."/>
            <person name="Andreopoulos W."/>
            <person name="Angelini C."/>
            <person name="Antonin V."/>
            <person name="Barry K.W."/>
            <person name="Bougher N.L."/>
            <person name="Buchanan P."/>
            <person name="Buyck B."/>
            <person name="Bense V."/>
            <person name="Catcheside P."/>
            <person name="Chovatia M."/>
            <person name="Cooper J."/>
            <person name="Damon W."/>
            <person name="Desjardin D."/>
            <person name="Finy P."/>
            <person name="Geml J."/>
            <person name="Haridas S."/>
            <person name="Hughes K."/>
            <person name="Justo A."/>
            <person name="Karasinski D."/>
            <person name="Kautmanova I."/>
            <person name="Kiss B."/>
            <person name="Kocsube S."/>
            <person name="Kotiranta H."/>
            <person name="LaButti K.M."/>
            <person name="Lechner B.E."/>
            <person name="Liimatainen K."/>
            <person name="Lipzen A."/>
            <person name="Lukacs Z."/>
            <person name="Mihaltcheva S."/>
            <person name="Morgado L.N."/>
            <person name="Niskanen T."/>
            <person name="Noordeloos M.E."/>
            <person name="Ohm R.A."/>
            <person name="Ortiz-Santana B."/>
            <person name="Ovrebo C."/>
            <person name="Racz N."/>
            <person name="Riley R."/>
            <person name="Savchenko A."/>
            <person name="Shiryaev A."/>
            <person name="Soop K."/>
            <person name="Spirin V."/>
            <person name="Szebenyi C."/>
            <person name="Tomsovsky M."/>
            <person name="Tulloss R.E."/>
            <person name="Uehling J."/>
            <person name="Grigoriev I.V."/>
            <person name="Vagvolgyi C."/>
            <person name="Papp T."/>
            <person name="Martin F.M."/>
            <person name="Miettinen O."/>
            <person name="Hibbett D.S."/>
            <person name="Nagy L.G."/>
        </authorList>
    </citation>
    <scope>NUCLEOTIDE SEQUENCE [LARGE SCALE GENOMIC DNA]</scope>
    <source>
        <strain evidence="3 4">CBS 309.79</strain>
    </source>
</reference>
<dbReference type="InterPro" id="IPR017884">
    <property type="entry name" value="SANT_dom"/>
</dbReference>
<dbReference type="OrthoDB" id="10258692at2759"/>
<dbReference type="GO" id="GO:0034967">
    <property type="term" value="C:Set3 complex"/>
    <property type="evidence" value="ECO:0007669"/>
    <property type="project" value="TreeGrafter"/>
</dbReference>
<feature type="compositionally biased region" description="Basic residues" evidence="1">
    <location>
        <begin position="290"/>
        <end position="301"/>
    </location>
</feature>
<dbReference type="Gene3D" id="1.20.58.1880">
    <property type="match status" value="1"/>
</dbReference>
<dbReference type="PROSITE" id="PS51293">
    <property type="entry name" value="SANT"/>
    <property type="match status" value="1"/>
</dbReference>
<name>A0A5C3QS27_9AGAR</name>
<evidence type="ECO:0000259" key="2">
    <source>
        <dbReference type="PROSITE" id="PS51293"/>
    </source>
</evidence>
<dbReference type="GO" id="GO:0006357">
    <property type="term" value="P:regulation of transcription by RNA polymerase II"/>
    <property type="evidence" value="ECO:0007669"/>
    <property type="project" value="TreeGrafter"/>
</dbReference>
<dbReference type="PANTHER" id="PTHR13992:SF39">
    <property type="entry name" value="SMRTER, ISOFORM G"/>
    <property type="match status" value="1"/>
</dbReference>
<feature type="compositionally biased region" description="Basic and acidic residues" evidence="1">
    <location>
        <begin position="309"/>
        <end position="320"/>
    </location>
</feature>
<dbReference type="STRING" id="1884261.A0A5C3QS27"/>
<keyword evidence="4" id="KW-1185">Reference proteome</keyword>
<dbReference type="EMBL" id="ML178818">
    <property type="protein sequence ID" value="TFL04682.1"/>
    <property type="molecule type" value="Genomic_DNA"/>
</dbReference>
<dbReference type="Proteomes" id="UP000305067">
    <property type="component" value="Unassembled WGS sequence"/>
</dbReference>
<feature type="region of interest" description="Disordered" evidence="1">
    <location>
        <begin position="289"/>
        <end position="441"/>
    </location>
</feature>